<dbReference type="PROSITE" id="PS50949">
    <property type="entry name" value="HTH_GNTR"/>
    <property type="match status" value="1"/>
</dbReference>
<reference evidence="5 6" key="1">
    <citation type="submission" date="2023-08" db="EMBL/GenBank/DDBJ databases">
        <title>Helicovermis profunda gen. nov., sp. nov., a novel mesophilic, fermentative bacterium within the Bacillota from a deep-sea hydrothermal vent chimney.</title>
        <authorList>
            <person name="Miyazaki U."/>
            <person name="Mizutani D."/>
            <person name="Hashimoto Y."/>
            <person name="Tame A."/>
            <person name="Sawayama S."/>
            <person name="Miyazaki J."/>
            <person name="Takai K."/>
            <person name="Nakagawa S."/>
        </authorList>
    </citation>
    <scope>NUCLEOTIDE SEQUENCE [LARGE SCALE GENOMIC DNA]</scope>
    <source>
        <strain evidence="5 6">S502</strain>
    </source>
</reference>
<accession>A0AAU9E4B0</accession>
<dbReference type="GO" id="GO:0003700">
    <property type="term" value="F:DNA-binding transcription factor activity"/>
    <property type="evidence" value="ECO:0007669"/>
    <property type="project" value="InterPro"/>
</dbReference>
<dbReference type="Pfam" id="PF00392">
    <property type="entry name" value="GntR"/>
    <property type="match status" value="1"/>
</dbReference>
<dbReference type="SMART" id="SM00345">
    <property type="entry name" value="HTH_GNTR"/>
    <property type="match status" value="1"/>
</dbReference>
<evidence type="ECO:0000313" key="6">
    <source>
        <dbReference type="Proteomes" id="UP001321786"/>
    </source>
</evidence>
<dbReference type="CDD" id="cd07377">
    <property type="entry name" value="WHTH_GntR"/>
    <property type="match status" value="1"/>
</dbReference>
<gene>
    <name evidence="5" type="ORF">HLPR_17570</name>
</gene>
<protein>
    <submittedName>
        <fullName evidence="5">GntR family transcriptional regulator</fullName>
    </submittedName>
</protein>
<dbReference type="RefSeq" id="WP_338535062.1">
    <property type="nucleotide sequence ID" value="NZ_AP028654.1"/>
</dbReference>
<evidence type="ECO:0000256" key="2">
    <source>
        <dbReference type="ARBA" id="ARBA00023125"/>
    </source>
</evidence>
<organism evidence="5 6">
    <name type="scientific">Helicovermis profundi</name>
    <dbReference type="NCBI Taxonomy" id="3065157"/>
    <lineage>
        <taxon>Bacteria</taxon>
        <taxon>Bacillati</taxon>
        <taxon>Bacillota</taxon>
        <taxon>Clostridia</taxon>
        <taxon>Helicovermis</taxon>
    </lineage>
</organism>
<keyword evidence="3" id="KW-0804">Transcription</keyword>
<dbReference type="PANTHER" id="PTHR38445:SF7">
    <property type="entry name" value="GNTR-FAMILY TRANSCRIPTIONAL REGULATOR"/>
    <property type="match status" value="1"/>
</dbReference>
<feature type="domain" description="HTH gntR-type" evidence="4">
    <location>
        <begin position="11"/>
        <end position="79"/>
    </location>
</feature>
<evidence type="ECO:0000256" key="1">
    <source>
        <dbReference type="ARBA" id="ARBA00023015"/>
    </source>
</evidence>
<keyword evidence="1" id="KW-0805">Transcription regulation</keyword>
<dbReference type="Proteomes" id="UP001321786">
    <property type="component" value="Chromosome"/>
</dbReference>
<keyword evidence="6" id="KW-1185">Reference proteome</keyword>
<name>A0AAU9E4B0_9FIRM</name>
<evidence type="ECO:0000259" key="4">
    <source>
        <dbReference type="PROSITE" id="PS50949"/>
    </source>
</evidence>
<dbReference type="GO" id="GO:0003677">
    <property type="term" value="F:DNA binding"/>
    <property type="evidence" value="ECO:0007669"/>
    <property type="project" value="UniProtKB-KW"/>
</dbReference>
<dbReference type="InterPro" id="IPR036388">
    <property type="entry name" value="WH-like_DNA-bd_sf"/>
</dbReference>
<keyword evidence="2" id="KW-0238">DNA-binding</keyword>
<dbReference type="InterPro" id="IPR036390">
    <property type="entry name" value="WH_DNA-bd_sf"/>
</dbReference>
<evidence type="ECO:0000313" key="5">
    <source>
        <dbReference type="EMBL" id="BEP29426.1"/>
    </source>
</evidence>
<sequence>MLFNIDLRSGKSINDQIVSNIKKLIVTEVIKPNEKLPSVRDLASTLTINPNTIQRAYKELELSGYIYSLKGKGSFVMEKVNIKDSVKIDEILKDIYESFEKAKFLGIPHKKIVDMVNKVYER</sequence>
<dbReference type="InterPro" id="IPR000524">
    <property type="entry name" value="Tscrpt_reg_HTH_GntR"/>
</dbReference>
<dbReference type="KEGG" id="hprf:HLPR_17570"/>
<proteinExistence type="predicted"/>
<dbReference type="SUPFAM" id="SSF46785">
    <property type="entry name" value="Winged helix' DNA-binding domain"/>
    <property type="match status" value="1"/>
</dbReference>
<dbReference type="AlphaFoldDB" id="A0AAU9E4B0"/>
<evidence type="ECO:0000256" key="3">
    <source>
        <dbReference type="ARBA" id="ARBA00023163"/>
    </source>
</evidence>
<dbReference type="EMBL" id="AP028654">
    <property type="protein sequence ID" value="BEP29426.1"/>
    <property type="molecule type" value="Genomic_DNA"/>
</dbReference>
<dbReference type="PANTHER" id="PTHR38445">
    <property type="entry name" value="HTH-TYPE TRANSCRIPTIONAL REPRESSOR YTRA"/>
    <property type="match status" value="1"/>
</dbReference>
<dbReference type="Gene3D" id="1.10.10.10">
    <property type="entry name" value="Winged helix-like DNA-binding domain superfamily/Winged helix DNA-binding domain"/>
    <property type="match status" value="1"/>
</dbReference>